<dbReference type="AlphaFoldDB" id="A0A328ZIR3"/>
<dbReference type="Pfam" id="PF09339">
    <property type="entry name" value="HTH_IclR"/>
    <property type="match status" value="1"/>
</dbReference>
<proteinExistence type="predicted"/>
<evidence type="ECO:0000313" key="3">
    <source>
        <dbReference type="Proteomes" id="UP000248856"/>
    </source>
</evidence>
<dbReference type="GO" id="GO:0045892">
    <property type="term" value="P:negative regulation of DNA-templated transcription"/>
    <property type="evidence" value="ECO:0007669"/>
    <property type="project" value="TreeGrafter"/>
</dbReference>
<name>A0A328ZIR3_9BURK</name>
<dbReference type="Proteomes" id="UP000248856">
    <property type="component" value="Unassembled WGS sequence"/>
</dbReference>
<dbReference type="InterPro" id="IPR050707">
    <property type="entry name" value="HTH_MetabolicPath_Reg"/>
</dbReference>
<dbReference type="Gene3D" id="1.10.10.10">
    <property type="entry name" value="Winged helix-like DNA-binding domain superfamily/Winged helix DNA-binding domain"/>
    <property type="match status" value="1"/>
</dbReference>
<dbReference type="PRINTS" id="PR00598">
    <property type="entry name" value="HTHMARR"/>
</dbReference>
<dbReference type="InterPro" id="IPR011991">
    <property type="entry name" value="ArsR-like_HTH"/>
</dbReference>
<dbReference type="SMART" id="SM00346">
    <property type="entry name" value="HTH_ICLR"/>
    <property type="match status" value="1"/>
</dbReference>
<dbReference type="GO" id="GO:0003677">
    <property type="term" value="F:DNA binding"/>
    <property type="evidence" value="ECO:0007669"/>
    <property type="project" value="InterPro"/>
</dbReference>
<dbReference type="GO" id="GO:0003700">
    <property type="term" value="F:DNA-binding transcription factor activity"/>
    <property type="evidence" value="ECO:0007669"/>
    <property type="project" value="InterPro"/>
</dbReference>
<evidence type="ECO:0000259" key="1">
    <source>
        <dbReference type="PROSITE" id="PS51077"/>
    </source>
</evidence>
<dbReference type="RefSeq" id="WP_111875452.1">
    <property type="nucleotide sequence ID" value="NZ_CBCSGC010000002.1"/>
</dbReference>
<comment type="caution">
    <text evidence="2">The sequence shown here is derived from an EMBL/GenBank/DDBJ whole genome shotgun (WGS) entry which is preliminary data.</text>
</comment>
<dbReference type="PROSITE" id="PS51077">
    <property type="entry name" value="HTH_ICLR"/>
    <property type="match status" value="1"/>
</dbReference>
<keyword evidence="3" id="KW-1185">Reference proteome</keyword>
<dbReference type="PANTHER" id="PTHR30136">
    <property type="entry name" value="HELIX-TURN-HELIX TRANSCRIPTIONAL REGULATOR, ICLR FAMILY"/>
    <property type="match status" value="1"/>
</dbReference>
<organism evidence="2 3">
    <name type="scientific">Paracidovorax anthurii</name>
    <dbReference type="NCBI Taxonomy" id="78229"/>
    <lineage>
        <taxon>Bacteria</taxon>
        <taxon>Pseudomonadati</taxon>
        <taxon>Pseudomonadota</taxon>
        <taxon>Betaproteobacteria</taxon>
        <taxon>Burkholderiales</taxon>
        <taxon>Comamonadaceae</taxon>
        <taxon>Paracidovorax</taxon>
    </lineage>
</organism>
<dbReference type="CDD" id="cd00090">
    <property type="entry name" value="HTH_ARSR"/>
    <property type="match status" value="1"/>
</dbReference>
<feature type="domain" description="HTH iclR-type" evidence="1">
    <location>
        <begin position="9"/>
        <end position="71"/>
    </location>
</feature>
<dbReference type="InterPro" id="IPR036388">
    <property type="entry name" value="WH-like_DNA-bd_sf"/>
</dbReference>
<sequence length="111" mass="12013">MTRATNYTNAAQQRLLQLIDLLAGHELQGLAPAEIAKALNVSASVVTRDLDNLRTAGWAEQTPQGRWRLAPHVIEISERYAAGVRASVQGLLDTTQRYGQSAGVRGMFAAP</sequence>
<dbReference type="OrthoDB" id="8593745at2"/>
<protein>
    <submittedName>
        <fullName evidence="2">HTH domain-containing protein</fullName>
    </submittedName>
</protein>
<dbReference type="InterPro" id="IPR005471">
    <property type="entry name" value="Tscrpt_reg_IclR_N"/>
</dbReference>
<accession>A0A328ZIR3</accession>
<dbReference type="InterPro" id="IPR000835">
    <property type="entry name" value="HTH_MarR-typ"/>
</dbReference>
<gene>
    <name evidence="2" type="ORF">AX018_100241</name>
</gene>
<dbReference type="SUPFAM" id="SSF46785">
    <property type="entry name" value="Winged helix' DNA-binding domain"/>
    <property type="match status" value="1"/>
</dbReference>
<evidence type="ECO:0000313" key="2">
    <source>
        <dbReference type="EMBL" id="RAR86080.1"/>
    </source>
</evidence>
<reference evidence="2 3" key="1">
    <citation type="submission" date="2018-06" db="EMBL/GenBank/DDBJ databases">
        <title>Genomic Encyclopedia of Archaeal and Bacterial Type Strains, Phase II (KMG-II): from individual species to whole genera.</title>
        <authorList>
            <person name="Goeker M."/>
        </authorList>
    </citation>
    <scope>NUCLEOTIDE SEQUENCE [LARGE SCALE GENOMIC DNA]</scope>
    <source>
        <strain evidence="2 3">CFPB 3232</strain>
    </source>
</reference>
<dbReference type="InterPro" id="IPR036390">
    <property type="entry name" value="WH_DNA-bd_sf"/>
</dbReference>
<dbReference type="PANTHER" id="PTHR30136:SF35">
    <property type="entry name" value="HTH-TYPE TRANSCRIPTIONAL REGULATOR RV1719"/>
    <property type="match status" value="1"/>
</dbReference>
<dbReference type="EMBL" id="QLTA01000002">
    <property type="protein sequence ID" value="RAR86080.1"/>
    <property type="molecule type" value="Genomic_DNA"/>
</dbReference>